<evidence type="ECO:0000313" key="2">
    <source>
        <dbReference type="EMBL" id="RIJ42841.1"/>
    </source>
</evidence>
<dbReference type="OrthoDB" id="849999at2"/>
<keyword evidence="1" id="KW-1133">Transmembrane helix</keyword>
<evidence type="ECO:0000313" key="3">
    <source>
        <dbReference type="Proteomes" id="UP000266005"/>
    </source>
</evidence>
<gene>
    <name evidence="2" type="ORF">D1627_03055</name>
</gene>
<comment type="caution">
    <text evidence="2">The sequence shown here is derived from an EMBL/GenBank/DDBJ whole genome shotgun (WGS) entry which is preliminary data.</text>
</comment>
<name>A0A399SIQ8_9BACT</name>
<dbReference type="Proteomes" id="UP000266005">
    <property type="component" value="Unassembled WGS sequence"/>
</dbReference>
<feature type="transmembrane region" description="Helical" evidence="1">
    <location>
        <begin position="108"/>
        <end position="130"/>
    </location>
</feature>
<evidence type="ECO:0000256" key="1">
    <source>
        <dbReference type="SAM" id="Phobius"/>
    </source>
</evidence>
<protein>
    <submittedName>
        <fullName evidence="2">Uncharacterized protein</fullName>
    </submittedName>
</protein>
<reference evidence="3" key="1">
    <citation type="submission" date="2018-08" db="EMBL/GenBank/DDBJ databases">
        <title>Mucilaginibacter sp. MYSH2.</title>
        <authorList>
            <person name="Seo T."/>
        </authorList>
    </citation>
    <scope>NUCLEOTIDE SEQUENCE [LARGE SCALE GENOMIC DNA]</scope>
    <source>
        <strain evidence="3">KIRAN</strain>
    </source>
</reference>
<keyword evidence="1" id="KW-0812">Transmembrane</keyword>
<organism evidence="2 3">
    <name type="scientific">Pontibacter oryzae</name>
    <dbReference type="NCBI Taxonomy" id="2304593"/>
    <lineage>
        <taxon>Bacteria</taxon>
        <taxon>Pseudomonadati</taxon>
        <taxon>Bacteroidota</taxon>
        <taxon>Cytophagia</taxon>
        <taxon>Cytophagales</taxon>
        <taxon>Hymenobacteraceae</taxon>
        <taxon>Pontibacter</taxon>
    </lineage>
</organism>
<dbReference type="RefSeq" id="WP_119430723.1">
    <property type="nucleotide sequence ID" value="NZ_QWGE01000001.1"/>
</dbReference>
<keyword evidence="1" id="KW-0472">Membrane</keyword>
<dbReference type="EMBL" id="QWGE01000001">
    <property type="protein sequence ID" value="RIJ42841.1"/>
    <property type="molecule type" value="Genomic_DNA"/>
</dbReference>
<accession>A0A399SIQ8</accession>
<dbReference type="AlphaFoldDB" id="A0A399SIQ8"/>
<keyword evidence="3" id="KW-1185">Reference proteome</keyword>
<proteinExistence type="predicted"/>
<feature type="transmembrane region" description="Helical" evidence="1">
    <location>
        <begin position="85"/>
        <end position="102"/>
    </location>
</feature>
<sequence>MPVQRESDINDFAYDYLRKHYITHLGVKNVQVNRAEKTKRGHTLDGLFSLRITPDKLFVASLHTNSSKQITSILLKYKKNGLSKLRYVTALSLFITISLITWKFAGATLVLAILTGLGMATTGFVLHTVLDKQNRFRKISNLVDALKLTPANEQWLGLSISSLAFRNNSLANKLLELCERRGIGLITVGKRVKVVIIKEPRPQTCQQGDFLTHYEAEQQIRKALLGDSYLRVA</sequence>